<reference evidence="1 2" key="1">
    <citation type="submission" date="2018-06" db="EMBL/GenBank/DDBJ databases">
        <authorList>
            <consortium name="Pathogen Informatics"/>
            <person name="Doyle S."/>
        </authorList>
    </citation>
    <scope>NUCLEOTIDE SEQUENCE [LARGE SCALE GENOMIC DNA]</scope>
    <source>
        <strain evidence="1 2">NCTC10717</strain>
    </source>
</reference>
<organism evidence="1 2">
    <name type="scientific">Suttonella indologenes</name>
    <dbReference type="NCBI Taxonomy" id="13276"/>
    <lineage>
        <taxon>Bacteria</taxon>
        <taxon>Pseudomonadati</taxon>
        <taxon>Pseudomonadota</taxon>
        <taxon>Gammaproteobacteria</taxon>
        <taxon>Cardiobacteriales</taxon>
        <taxon>Cardiobacteriaceae</taxon>
        <taxon>Suttonella</taxon>
    </lineage>
</organism>
<evidence type="ECO:0000313" key="1">
    <source>
        <dbReference type="EMBL" id="SUO98049.1"/>
    </source>
</evidence>
<dbReference type="Proteomes" id="UP000254575">
    <property type="component" value="Unassembled WGS sequence"/>
</dbReference>
<dbReference type="EMBL" id="UHIA01000004">
    <property type="protein sequence ID" value="SUO98049.1"/>
    <property type="molecule type" value="Genomic_DNA"/>
</dbReference>
<sequence>MKRNILLISIVSSYLGITGFVFGDAESDASDFLRQVKAQTKPSANLDLSPLPEVKPYEAYEYKGGIEDPFKLKPFVVEISKETGAPLAEAECNSSECSASAPVAHTPYYLESFELSFLQMTGTMLSPNKQIIALVKTPNSGIQEARVGEYIGRNHGLIKSIKPDHIVIEEKYKVPRGWQDRTVTLELF</sequence>
<dbReference type="RefSeq" id="WP_115218922.1">
    <property type="nucleotide sequence ID" value="NZ_UHIA01000004.1"/>
</dbReference>
<keyword evidence="2" id="KW-1185">Reference proteome</keyword>
<name>A0A380MZS8_9GAMM</name>
<dbReference type="AlphaFoldDB" id="A0A380MZS8"/>
<dbReference type="Gene3D" id="2.30.30.830">
    <property type="match status" value="1"/>
</dbReference>
<protein>
    <submittedName>
        <fullName evidence="1">Pilus assembly protein, PilP</fullName>
    </submittedName>
</protein>
<dbReference type="Pfam" id="PF04351">
    <property type="entry name" value="PilP"/>
    <property type="match status" value="1"/>
</dbReference>
<evidence type="ECO:0000313" key="2">
    <source>
        <dbReference type="Proteomes" id="UP000254575"/>
    </source>
</evidence>
<accession>A0A380MZS8</accession>
<proteinExistence type="predicted"/>
<dbReference type="OrthoDB" id="5296580at2"/>
<dbReference type="InterPro" id="IPR007446">
    <property type="entry name" value="PilP"/>
</dbReference>
<gene>
    <name evidence="1" type="ORF">NCTC10717_01788</name>
</gene>